<dbReference type="RefSeq" id="WP_176006864.1">
    <property type="nucleotide sequence ID" value="NZ_JABWMI010000015.1"/>
</dbReference>
<dbReference type="Proteomes" id="UP000535020">
    <property type="component" value="Unassembled WGS sequence"/>
</dbReference>
<feature type="chain" id="PRO_5030923231" evidence="2">
    <location>
        <begin position="19"/>
        <end position="628"/>
    </location>
</feature>
<evidence type="ECO:0000313" key="4">
    <source>
        <dbReference type="EMBL" id="NYA72058.1"/>
    </source>
</evidence>
<sequence>MKNFTSLLALLLCCSAIASNGDPVKRPSATKKTTLDCEPVAVPFYEDFESTQNGLPECSATAYPDNGNAWETINFPGNGFESVTLVGTGSVTEASNKWFFTKGIQLTGGTTYKISYKYGNKSEDTTEKLHVAYGTSATVDGMSTTISTHNSVTGGTPQTVDGMPFTPSASGVYYFGFHMFSDANQWSLLIDDIAIEPFECGVPQNAAASDVTSTTASFSWEAPTSGEPVMMYQYCVVNNNTPIDGPVSTTLTGASYFPLVPGGTYQFFVRSFCSGAWGNWSDAVTFTTPCGTFALPYSQDFELVALPEIPNCTAIENAADGNDWITSENPGNGFSTKALQYSGNGQAASAWFFTPGLELEAGKMYKLSYKYGNNGAGIEKLNVSVGAAQQADAMSPGGPFGNFENISGGEAQSNSVGPFPAVNGAGIYYFGFNAFSDASQGNLYLDDILVEEWICNTPTNIAAADVTQSSATVSWDASVGNTAQVYQFAVTTSEEEPANPEFTPSLTHALDNLEPETTYYIHVRGLCSGVLSEWNAPVSFTTQPSLGFDTPSFSKLKVFPNPVKDVVSVVNTTNIEKIEIRSLLGQLISSANCNGLNADVSLAHVPSGSYILKVYSEGRSATARLLKE</sequence>
<dbReference type="Gene3D" id="2.60.120.200">
    <property type="match status" value="2"/>
</dbReference>
<dbReference type="InterPro" id="IPR003961">
    <property type="entry name" value="FN3_dom"/>
</dbReference>
<dbReference type="InterPro" id="IPR013783">
    <property type="entry name" value="Ig-like_fold"/>
</dbReference>
<dbReference type="PANTHER" id="PTHR46957">
    <property type="entry name" value="CYTOKINE RECEPTOR"/>
    <property type="match status" value="1"/>
</dbReference>
<feature type="domain" description="Fibronectin type-III" evidence="3">
    <location>
        <begin position="457"/>
        <end position="545"/>
    </location>
</feature>
<dbReference type="InterPro" id="IPR026444">
    <property type="entry name" value="Secre_tail"/>
</dbReference>
<proteinExistence type="predicted"/>
<keyword evidence="1 2" id="KW-0732">Signal</keyword>
<dbReference type="NCBIfam" id="TIGR04183">
    <property type="entry name" value="Por_Secre_tail"/>
    <property type="match status" value="1"/>
</dbReference>
<organism evidence="4 5">
    <name type="scientific">Flavobacterium agri</name>
    <dbReference type="NCBI Taxonomy" id="2743471"/>
    <lineage>
        <taxon>Bacteria</taxon>
        <taxon>Pseudomonadati</taxon>
        <taxon>Bacteroidota</taxon>
        <taxon>Flavobacteriia</taxon>
        <taxon>Flavobacteriales</taxon>
        <taxon>Flavobacteriaceae</taxon>
        <taxon>Flavobacterium</taxon>
    </lineage>
</organism>
<accession>A0A7Y8Y529</accession>
<dbReference type="NCBIfam" id="NF038128">
    <property type="entry name" value="choice_anch_J"/>
    <property type="match status" value="2"/>
</dbReference>
<reference evidence="4 5" key="1">
    <citation type="submission" date="2020-07" db="EMBL/GenBank/DDBJ databases">
        <authorList>
            <person name="Sun Q."/>
        </authorList>
    </citation>
    <scope>NUCLEOTIDE SEQUENCE [LARGE SCALE GENOMIC DNA]</scope>
    <source>
        <strain evidence="4 5">MAH-1</strain>
    </source>
</reference>
<comment type="caution">
    <text evidence="4">The sequence shown here is derived from an EMBL/GenBank/DDBJ whole genome shotgun (WGS) entry which is preliminary data.</text>
</comment>
<evidence type="ECO:0000259" key="3">
    <source>
        <dbReference type="PROSITE" id="PS50853"/>
    </source>
</evidence>
<dbReference type="Pfam" id="PF18962">
    <property type="entry name" value="Por_Secre_tail"/>
    <property type="match status" value="1"/>
</dbReference>
<dbReference type="Pfam" id="PF00041">
    <property type="entry name" value="fn3"/>
    <property type="match status" value="2"/>
</dbReference>
<dbReference type="Gene3D" id="2.60.40.10">
    <property type="entry name" value="Immunoglobulins"/>
    <property type="match status" value="2"/>
</dbReference>
<evidence type="ECO:0000256" key="1">
    <source>
        <dbReference type="ARBA" id="ARBA00022729"/>
    </source>
</evidence>
<dbReference type="PROSITE" id="PS50853">
    <property type="entry name" value="FN3"/>
    <property type="match status" value="2"/>
</dbReference>
<dbReference type="SUPFAM" id="SSF49265">
    <property type="entry name" value="Fibronectin type III"/>
    <property type="match status" value="2"/>
</dbReference>
<gene>
    <name evidence="4" type="ORF">HZF10_14100</name>
</gene>
<evidence type="ECO:0000256" key="2">
    <source>
        <dbReference type="SAM" id="SignalP"/>
    </source>
</evidence>
<dbReference type="AlphaFoldDB" id="A0A7Y8Y529"/>
<evidence type="ECO:0000313" key="5">
    <source>
        <dbReference type="Proteomes" id="UP000535020"/>
    </source>
</evidence>
<dbReference type="InterPro" id="IPR036116">
    <property type="entry name" value="FN3_sf"/>
</dbReference>
<protein>
    <submittedName>
        <fullName evidence="4">Choice-of-anchor J domain-containing protein</fullName>
    </submittedName>
</protein>
<dbReference type="SMART" id="SM00060">
    <property type="entry name" value="FN3"/>
    <property type="match status" value="2"/>
</dbReference>
<dbReference type="CDD" id="cd00063">
    <property type="entry name" value="FN3"/>
    <property type="match status" value="2"/>
</dbReference>
<dbReference type="PANTHER" id="PTHR46957:SF3">
    <property type="entry name" value="CYTOKINE RECEPTOR"/>
    <property type="match status" value="1"/>
</dbReference>
<dbReference type="EMBL" id="JACBJI010000006">
    <property type="protein sequence ID" value="NYA72058.1"/>
    <property type="molecule type" value="Genomic_DNA"/>
</dbReference>
<dbReference type="GO" id="GO:0016020">
    <property type="term" value="C:membrane"/>
    <property type="evidence" value="ECO:0007669"/>
    <property type="project" value="UniProtKB-SubCell"/>
</dbReference>
<feature type="signal peptide" evidence="2">
    <location>
        <begin position="1"/>
        <end position="18"/>
    </location>
</feature>
<feature type="domain" description="Fibronectin type-III" evidence="3">
    <location>
        <begin position="202"/>
        <end position="291"/>
    </location>
</feature>
<dbReference type="InterPro" id="IPR050713">
    <property type="entry name" value="RTP_Phos/Ushers"/>
</dbReference>
<name>A0A7Y8Y529_9FLAO</name>
<keyword evidence="5" id="KW-1185">Reference proteome</keyword>